<evidence type="ECO:0000313" key="3">
    <source>
        <dbReference type="Proteomes" id="UP000010843"/>
    </source>
</evidence>
<dbReference type="RefSeq" id="WP_015298638.1">
    <property type="nucleotide sequence ID" value="NC_019962.1"/>
</dbReference>
<accession>L0JI64</accession>
<gene>
    <name evidence="2" type="ordered locus">Natpe_0080</name>
</gene>
<dbReference type="STRING" id="797303.Natpe_0080"/>
<organism evidence="2 3">
    <name type="scientific">Natrinema pellirubrum (strain DSM 15624 / CIP 106293 / JCM 10476 / NCIMB 786 / 157)</name>
    <dbReference type="NCBI Taxonomy" id="797303"/>
    <lineage>
        <taxon>Archaea</taxon>
        <taxon>Methanobacteriati</taxon>
        <taxon>Methanobacteriota</taxon>
        <taxon>Stenosarchaea group</taxon>
        <taxon>Halobacteria</taxon>
        <taxon>Halobacteriales</taxon>
        <taxon>Natrialbaceae</taxon>
        <taxon>Natrinema</taxon>
    </lineage>
</organism>
<dbReference type="AlphaFoldDB" id="L0JI64"/>
<dbReference type="GeneID" id="14335997"/>
<dbReference type="PROSITE" id="PS51257">
    <property type="entry name" value="PROKAR_LIPOPROTEIN"/>
    <property type="match status" value="1"/>
</dbReference>
<reference evidence="3" key="1">
    <citation type="submission" date="2012-02" db="EMBL/GenBank/DDBJ databases">
        <title>Complete sequence of chromosome of Natrinema pellirubrum DSM 15624.</title>
        <authorList>
            <person name="Lucas S."/>
            <person name="Han J."/>
            <person name="Lapidus A."/>
            <person name="Cheng J.-F."/>
            <person name="Goodwin L."/>
            <person name="Pitluck S."/>
            <person name="Peters L."/>
            <person name="Teshima H."/>
            <person name="Detter J.C."/>
            <person name="Han C."/>
            <person name="Tapia R."/>
            <person name="Land M."/>
            <person name="Hauser L."/>
            <person name="Kyrpides N."/>
            <person name="Ivanova N."/>
            <person name="Pagani I."/>
            <person name="Sproer C."/>
            <person name="Anderson I."/>
            <person name="Woyke T."/>
        </authorList>
    </citation>
    <scope>NUCLEOTIDE SEQUENCE [LARGE SCALE GENOMIC DNA]</scope>
    <source>
        <strain evidence="3">DSM 15624 / JCM 10476 / NCIMB 786</strain>
    </source>
</reference>
<feature type="region of interest" description="Disordered" evidence="1">
    <location>
        <begin position="22"/>
        <end position="55"/>
    </location>
</feature>
<name>L0JI64_NATP1</name>
<evidence type="ECO:0000256" key="1">
    <source>
        <dbReference type="SAM" id="MobiDB-lite"/>
    </source>
</evidence>
<feature type="compositionally biased region" description="Acidic residues" evidence="1">
    <location>
        <begin position="42"/>
        <end position="55"/>
    </location>
</feature>
<dbReference type="HOGENOM" id="CLU_1574935_0_0_2"/>
<protein>
    <submittedName>
        <fullName evidence="2">Uncharacterized protein</fullName>
    </submittedName>
</protein>
<dbReference type="Proteomes" id="UP000010843">
    <property type="component" value="Chromosome"/>
</dbReference>
<sequence>MGELPRRKLLAVSGTALTGAVAGCMGGDDGDDGNGDGSGDGGTEDPADGETESETVDGTILGEITVDNLDGDAHTVDIIVEFDREIEDWATEELEAGGGTTLDRNWPTESGQFRVTTRLDQGEPVEVTPADWNDPSCLNLFVRIDRNGELTLLSDTTGGPCGAGDPSVDDTDA</sequence>
<dbReference type="eggNOG" id="arCOG11189">
    <property type="taxonomic scope" value="Archaea"/>
</dbReference>
<dbReference type="EMBL" id="CP003372">
    <property type="protein sequence ID" value="AGB30026.1"/>
    <property type="molecule type" value="Genomic_DNA"/>
</dbReference>
<dbReference type="KEGG" id="npe:Natpe_0080"/>
<evidence type="ECO:0000313" key="2">
    <source>
        <dbReference type="EMBL" id="AGB30026.1"/>
    </source>
</evidence>
<proteinExistence type="predicted"/>